<dbReference type="AlphaFoldDB" id="A0A818JXH9"/>
<comment type="caution">
    <text evidence="1">The sequence shown here is derived from an EMBL/GenBank/DDBJ whole genome shotgun (WGS) entry which is preliminary data.</text>
</comment>
<sequence length="75" mass="8028">MGGGESKPCPRCGVVLSESNMVEHLKSCERLYIHAKRADGAEITYDHKSSSAKSIETAANAIGTAITNNSLTYQK</sequence>
<gene>
    <name evidence="1" type="ORF">LUA448_LOCUS27707</name>
</gene>
<protein>
    <submittedName>
        <fullName evidence="1">Uncharacterized protein</fullName>
    </submittedName>
</protein>
<reference evidence="1" key="1">
    <citation type="submission" date="2021-02" db="EMBL/GenBank/DDBJ databases">
        <authorList>
            <person name="Nowell W R."/>
        </authorList>
    </citation>
    <scope>NUCLEOTIDE SEQUENCE</scope>
</reference>
<accession>A0A818JXH9</accession>
<evidence type="ECO:0000313" key="1">
    <source>
        <dbReference type="EMBL" id="CAF3545950.1"/>
    </source>
</evidence>
<name>A0A818JXH9_9BILA</name>
<dbReference type="Proteomes" id="UP000663833">
    <property type="component" value="Unassembled WGS sequence"/>
</dbReference>
<organism evidence="1 2">
    <name type="scientific">Rotaria socialis</name>
    <dbReference type="NCBI Taxonomy" id="392032"/>
    <lineage>
        <taxon>Eukaryota</taxon>
        <taxon>Metazoa</taxon>
        <taxon>Spiralia</taxon>
        <taxon>Gnathifera</taxon>
        <taxon>Rotifera</taxon>
        <taxon>Eurotatoria</taxon>
        <taxon>Bdelloidea</taxon>
        <taxon>Philodinida</taxon>
        <taxon>Philodinidae</taxon>
        <taxon>Rotaria</taxon>
    </lineage>
</organism>
<dbReference type="EMBL" id="CAJNYD010003833">
    <property type="protein sequence ID" value="CAF3545950.1"/>
    <property type="molecule type" value="Genomic_DNA"/>
</dbReference>
<evidence type="ECO:0000313" key="2">
    <source>
        <dbReference type="Proteomes" id="UP000663833"/>
    </source>
</evidence>
<proteinExistence type="predicted"/>